<dbReference type="EMBL" id="SNWP01000010">
    <property type="protein sequence ID" value="TDO29104.1"/>
    <property type="molecule type" value="Genomic_DNA"/>
</dbReference>
<keyword evidence="3" id="KW-1185">Reference proteome</keyword>
<dbReference type="SUPFAM" id="SSF56935">
    <property type="entry name" value="Porins"/>
    <property type="match status" value="1"/>
</dbReference>
<dbReference type="AlphaFoldDB" id="A0A4R6J1J5"/>
<gene>
    <name evidence="2" type="ORF">BC659_1187</name>
</gene>
<accession>A0A4R6J1J5</accession>
<evidence type="ECO:0000256" key="1">
    <source>
        <dbReference type="SAM" id="SignalP"/>
    </source>
</evidence>
<evidence type="ECO:0000313" key="2">
    <source>
        <dbReference type="EMBL" id="TDO29104.1"/>
    </source>
</evidence>
<sequence>MKKTIPLLFLFFFVTVISVEAQSIDQQLEKYNTVFPQEKVYIHFDNNAYQPGSLIGYKAYLMNGPEPSKLNRNFYTDWYDENGKLLSHQVSPIALSSAFGSFEIPKNYKGQFLYVTGYTQWMLNFDSSFLFRKKITVLQSDLQLAGATKAVNTFSIQFLPEGGNLVANLQGAVAFKATDKNGMPFTVSGLITNDKGEKITTFQTLHDGMGKFSITPKFGETLTASWTAPDGSSQKTILPQTQLEGISLQLTGTGMNRSLEVERSPNFPVSYRKLTMLLTINQQTVMKGIINLEKQDKLTTRIPVYNLPSGTATLTILAPDNIPVSERLFFIDNEEYRSAVDIRFDTIGLDKRAKNSYEIQLPDSVPANMSLAITNDDVADDSAENIMSVLLLSSDIKGYVHNPSYYFYTANDSAKYYLDLVMLTNGWRRISWKKVADADSWKMLYPPDTAYLSISGKIDGVNPNRLAKSGTINLILKGKDSSTQLLFTPVAANGSFHEPNVVFYDTATLFYQLNKLSVLPGRGKVSFRSSLADTAFEKFIFPPPIFYTDTAKARILREAAFAQERLRVLQTQTTLEEVVVKTRIKTRIEEMDENYTNGLFRGSDAISFDMINDPQALSSFNVFNYLQSRVAGLQITGGLTQSPSAVWRGSSVGFFLNEMPIDAQFLSTIPMSDIAYIKVFRPPFIGSAVNGGGGAISVYTKKGLDATANVKGIDHLQITGYTAVKEFYEPDYAVPQTAHNKTDTRRTLYWRPNIITDGTMQKIRISFYNNDISKKIRVILEGVNNYGQFISVRKLLE</sequence>
<proteinExistence type="predicted"/>
<reference evidence="2 3" key="1">
    <citation type="submission" date="2019-03" db="EMBL/GenBank/DDBJ databases">
        <title>Genomic Encyclopedia of Archaeal and Bacterial Type Strains, Phase II (KMG-II): from individual species to whole genera.</title>
        <authorList>
            <person name="Goeker M."/>
        </authorList>
    </citation>
    <scope>NUCLEOTIDE SEQUENCE [LARGE SCALE GENOMIC DNA]</scope>
    <source>
        <strain evidence="2 3">DSM 28323</strain>
    </source>
</reference>
<name>A0A4R6J1J5_9BACT</name>
<comment type="caution">
    <text evidence="2">The sequence shown here is derived from an EMBL/GenBank/DDBJ whole genome shotgun (WGS) entry which is preliminary data.</text>
</comment>
<feature type="chain" id="PRO_5020732245" description="TonB-dependent receptor-like protein" evidence="1">
    <location>
        <begin position="22"/>
        <end position="797"/>
    </location>
</feature>
<dbReference type="OrthoDB" id="679547at2"/>
<protein>
    <recommendedName>
        <fullName evidence="4">TonB-dependent receptor-like protein</fullName>
    </recommendedName>
</protein>
<dbReference type="RefSeq" id="WP_133473710.1">
    <property type="nucleotide sequence ID" value="NZ_SNWP01000010.1"/>
</dbReference>
<keyword evidence="1" id="KW-0732">Signal</keyword>
<organism evidence="2 3">
    <name type="scientific">Sediminibacterium goheungense</name>
    <dbReference type="NCBI Taxonomy" id="1086393"/>
    <lineage>
        <taxon>Bacteria</taxon>
        <taxon>Pseudomonadati</taxon>
        <taxon>Bacteroidota</taxon>
        <taxon>Chitinophagia</taxon>
        <taxon>Chitinophagales</taxon>
        <taxon>Chitinophagaceae</taxon>
        <taxon>Sediminibacterium</taxon>
    </lineage>
</organism>
<feature type="signal peptide" evidence="1">
    <location>
        <begin position="1"/>
        <end position="21"/>
    </location>
</feature>
<dbReference type="Proteomes" id="UP000295741">
    <property type="component" value="Unassembled WGS sequence"/>
</dbReference>
<evidence type="ECO:0000313" key="3">
    <source>
        <dbReference type="Proteomes" id="UP000295741"/>
    </source>
</evidence>
<evidence type="ECO:0008006" key="4">
    <source>
        <dbReference type="Google" id="ProtNLM"/>
    </source>
</evidence>